<evidence type="ECO:0000313" key="1">
    <source>
        <dbReference type="EMBL" id="MEM4987359.1"/>
    </source>
</evidence>
<proteinExistence type="predicted"/>
<comment type="caution">
    <text evidence="1">The sequence shown here is derived from an EMBL/GenBank/DDBJ whole genome shotgun (WGS) entry which is preliminary data.</text>
</comment>
<keyword evidence="2" id="KW-1185">Reference proteome</keyword>
<dbReference type="Proteomes" id="UP001495910">
    <property type="component" value="Unassembled WGS sequence"/>
</dbReference>
<reference evidence="1 2" key="1">
    <citation type="submission" date="2024-02" db="EMBL/GenBank/DDBJ databases">
        <title>Draft genome sequence of Collimonas sp. strain H4R21, an effective mineral-weathering bacterial strain isolated from the beech rhizosphere.</title>
        <authorList>
            <person name="Morin E."/>
            <person name="Uroz S."/>
            <person name="Leveau J.H.J."/>
            <person name="Kumar R."/>
            <person name="Rey M.W."/>
            <person name="Pham J."/>
        </authorList>
    </citation>
    <scope>NUCLEOTIDE SEQUENCE [LARGE SCALE GENOMIC DNA]</scope>
    <source>
        <strain evidence="1 2">H4R21</strain>
    </source>
</reference>
<gene>
    <name evidence="1" type="ORF">V8G57_08150</name>
</gene>
<protein>
    <submittedName>
        <fullName evidence="1">Uncharacterized protein</fullName>
    </submittedName>
</protein>
<evidence type="ECO:0000313" key="2">
    <source>
        <dbReference type="Proteomes" id="UP001495910"/>
    </source>
</evidence>
<sequence length="115" mass="13389">MSDRPELTDYLGFFEAEPEILHPEVGWYYGAKFVSVRNCDRIVAIIAPDDGEISFRWWHNGTLRADFNLKGVVDWNLECNAQREVLFLKFQQPGIGFFSLQLKPTISFSWVTEWA</sequence>
<dbReference type="EMBL" id="JBANDC010000004">
    <property type="protein sequence ID" value="MEM4987359.1"/>
    <property type="molecule type" value="Genomic_DNA"/>
</dbReference>
<dbReference type="RefSeq" id="WP_342828928.1">
    <property type="nucleotide sequence ID" value="NZ_JBANDC010000004.1"/>
</dbReference>
<accession>A0ABU9PTN2</accession>
<organism evidence="1 2">
    <name type="scientific">Collimonas rhizosphaerae</name>
    <dbReference type="NCBI Taxonomy" id="3126357"/>
    <lineage>
        <taxon>Bacteria</taxon>
        <taxon>Pseudomonadati</taxon>
        <taxon>Pseudomonadota</taxon>
        <taxon>Betaproteobacteria</taxon>
        <taxon>Burkholderiales</taxon>
        <taxon>Oxalobacteraceae</taxon>
        <taxon>Collimonas</taxon>
    </lineage>
</organism>
<name>A0ABU9PTN2_9BURK</name>